<evidence type="ECO:0000256" key="3">
    <source>
        <dbReference type="SAM" id="MobiDB-lite"/>
    </source>
</evidence>
<evidence type="ECO:0000256" key="2">
    <source>
        <dbReference type="ARBA" id="ARBA00023170"/>
    </source>
</evidence>
<feature type="region of interest" description="Disordered" evidence="3">
    <location>
        <begin position="446"/>
        <end position="472"/>
    </location>
</feature>
<keyword evidence="4" id="KW-0472">Membrane</keyword>
<evidence type="ECO:0008006" key="7">
    <source>
        <dbReference type="Google" id="ProtNLM"/>
    </source>
</evidence>
<evidence type="ECO:0000256" key="1">
    <source>
        <dbReference type="ARBA" id="ARBA00007343"/>
    </source>
</evidence>
<sequence length="691" mass="78106">MHKRLSKNMTIELHDDELPSDQPVQKPILGLYLVGWGIALIICGISAAININDYASPTYCFLKTGPPLSALYIPFVVLSLFILVYSLLVRCAIYNLDANGHLSEGTQATENVDLDLLEPNFANAECRSIQSTLTKTSSEVEDPEHAPITQLKAHIIFLLMYIFTWLCCAFSTVEPFHIVSYEEEIFSWMYAVSAILFSAFNLFFYCIARNDVRTQWGFLCKWMKRKKICFRTRSISDNSPNIPQIQIQPLPSIPNTNEVNVTSRSSSRSSNNTKTNSHNSNMLKAVTDLNASFTDSQGTKINSVNLIALHRQQYRIHGIPNIIENPTSAANVFYNPHQSTVARKFFKRQKRHMMKRTNLTTRAHGQSSDAVSALSEPKRMNDNSSIDQKIFGTNSKVNNTNIHVEYIKKVKQKNPNIFSDSTDDFDSSNQVSVENIVKNADRLRKKELSKQRIKKKSNQHSDPPSLENNMRSVSQQCTLEYSSENISDSILDKVSPDKLLMPNDVDSFLAAEASKKIPRRGISPIESLSTEDDPTYCKINDVRAEIARRKQKYFKEVHPANVNRRVFVGNKPTKYEPSDMSSDILEGATGAMCGAASRRFLDSAQEHLLRKSQMSRASSVSASDLDELYQQIRRGPRMKYSSSQGQVKMCKSSRSPCFSDSEISSYVRYVKYKYKKAPSNDNLSDNVETTV</sequence>
<comment type="similarity">
    <text evidence="1">Belongs to the G-protein coupled receptor 2 family. Adhesion G-protein coupled receptor (ADGR) subfamily.</text>
</comment>
<dbReference type="AlphaFoldDB" id="A0AAW1U222"/>
<dbReference type="Gene3D" id="1.20.1070.10">
    <property type="entry name" value="Rhodopsin 7-helix transmembrane proteins"/>
    <property type="match status" value="1"/>
</dbReference>
<keyword evidence="4" id="KW-0812">Transmembrane</keyword>
<name>A0AAW1U222_9CUCU</name>
<keyword evidence="6" id="KW-1185">Reference proteome</keyword>
<evidence type="ECO:0000256" key="4">
    <source>
        <dbReference type="SAM" id="Phobius"/>
    </source>
</evidence>
<gene>
    <name evidence="5" type="ORF">WA026_022666</name>
</gene>
<evidence type="ECO:0000313" key="5">
    <source>
        <dbReference type="EMBL" id="KAK9873434.1"/>
    </source>
</evidence>
<dbReference type="PANTHER" id="PTHR45930">
    <property type="entry name" value="G-PROTEIN COUPLED RECEPTOR 124-LIKE PROTEIN"/>
    <property type="match status" value="1"/>
</dbReference>
<dbReference type="PANTHER" id="PTHR45930:SF4">
    <property type="entry name" value="ADHESION G PROTEIN-COUPLED RECEPTOR A3"/>
    <property type="match status" value="1"/>
</dbReference>
<dbReference type="GO" id="GO:0005886">
    <property type="term" value="C:plasma membrane"/>
    <property type="evidence" value="ECO:0007669"/>
    <property type="project" value="TreeGrafter"/>
</dbReference>
<dbReference type="GO" id="GO:0007166">
    <property type="term" value="P:cell surface receptor signaling pathway"/>
    <property type="evidence" value="ECO:0007669"/>
    <property type="project" value="TreeGrafter"/>
</dbReference>
<feature type="compositionally biased region" description="Polar residues" evidence="3">
    <location>
        <begin position="460"/>
        <end position="472"/>
    </location>
</feature>
<feature type="region of interest" description="Disordered" evidence="3">
    <location>
        <begin position="361"/>
        <end position="386"/>
    </location>
</feature>
<feature type="transmembrane region" description="Helical" evidence="4">
    <location>
        <begin position="71"/>
        <end position="93"/>
    </location>
</feature>
<evidence type="ECO:0000313" key="6">
    <source>
        <dbReference type="Proteomes" id="UP001431783"/>
    </source>
</evidence>
<proteinExistence type="inferred from homology"/>
<accession>A0AAW1U222</accession>
<feature type="region of interest" description="Disordered" evidence="3">
    <location>
        <begin position="240"/>
        <end position="279"/>
    </location>
</feature>
<dbReference type="InterPro" id="IPR051963">
    <property type="entry name" value="Adhesion_GPCR_A"/>
</dbReference>
<reference evidence="5 6" key="1">
    <citation type="submission" date="2023-03" db="EMBL/GenBank/DDBJ databases">
        <title>Genome insight into feeding habits of ladybird beetles.</title>
        <authorList>
            <person name="Li H.-S."/>
            <person name="Huang Y.-H."/>
            <person name="Pang H."/>
        </authorList>
    </citation>
    <scope>NUCLEOTIDE SEQUENCE [LARGE SCALE GENOMIC DNA]</scope>
    <source>
        <strain evidence="5">SYSU_2023b</strain>
        <tissue evidence="5">Whole body</tissue>
    </source>
</reference>
<keyword evidence="4" id="KW-1133">Transmembrane helix</keyword>
<keyword evidence="2" id="KW-0675">Receptor</keyword>
<feature type="transmembrane region" description="Helical" evidence="4">
    <location>
        <begin position="29"/>
        <end position="51"/>
    </location>
</feature>
<dbReference type="Proteomes" id="UP001431783">
    <property type="component" value="Unassembled WGS sequence"/>
</dbReference>
<protein>
    <recommendedName>
        <fullName evidence="7">G-protein coupled receptors family 2 profile 2 domain-containing protein</fullName>
    </recommendedName>
</protein>
<feature type="transmembrane region" description="Helical" evidence="4">
    <location>
        <begin position="155"/>
        <end position="173"/>
    </location>
</feature>
<feature type="compositionally biased region" description="Polar residues" evidence="3">
    <location>
        <begin position="361"/>
        <end position="370"/>
    </location>
</feature>
<dbReference type="EMBL" id="JARQZJ010000020">
    <property type="protein sequence ID" value="KAK9873434.1"/>
    <property type="molecule type" value="Genomic_DNA"/>
</dbReference>
<organism evidence="5 6">
    <name type="scientific">Henosepilachna vigintioctopunctata</name>
    <dbReference type="NCBI Taxonomy" id="420089"/>
    <lineage>
        <taxon>Eukaryota</taxon>
        <taxon>Metazoa</taxon>
        <taxon>Ecdysozoa</taxon>
        <taxon>Arthropoda</taxon>
        <taxon>Hexapoda</taxon>
        <taxon>Insecta</taxon>
        <taxon>Pterygota</taxon>
        <taxon>Neoptera</taxon>
        <taxon>Endopterygota</taxon>
        <taxon>Coleoptera</taxon>
        <taxon>Polyphaga</taxon>
        <taxon>Cucujiformia</taxon>
        <taxon>Coccinelloidea</taxon>
        <taxon>Coccinellidae</taxon>
        <taxon>Epilachninae</taxon>
        <taxon>Epilachnini</taxon>
        <taxon>Henosepilachna</taxon>
    </lineage>
</organism>
<comment type="caution">
    <text evidence="5">The sequence shown here is derived from an EMBL/GenBank/DDBJ whole genome shotgun (WGS) entry which is preliminary data.</text>
</comment>
<feature type="transmembrane region" description="Helical" evidence="4">
    <location>
        <begin position="185"/>
        <end position="208"/>
    </location>
</feature>